<keyword evidence="3" id="KW-1185">Reference proteome</keyword>
<dbReference type="RefSeq" id="WP_181470784.1">
    <property type="nucleotide sequence ID" value="NZ_JACEFG010000001.1"/>
</dbReference>
<dbReference type="AlphaFoldDB" id="A0A838CPC5"/>
<keyword evidence="1" id="KW-1133">Transmembrane helix</keyword>
<organism evidence="2 3">
    <name type="scientific">Halobacillus locisalis</name>
    <dbReference type="NCBI Taxonomy" id="220753"/>
    <lineage>
        <taxon>Bacteria</taxon>
        <taxon>Bacillati</taxon>
        <taxon>Bacillota</taxon>
        <taxon>Bacilli</taxon>
        <taxon>Bacillales</taxon>
        <taxon>Bacillaceae</taxon>
        <taxon>Halobacillus</taxon>
    </lineage>
</organism>
<keyword evidence="1" id="KW-0472">Membrane</keyword>
<gene>
    <name evidence="2" type="ORF">H0266_02410</name>
</gene>
<name>A0A838CPC5_9BACI</name>
<proteinExistence type="predicted"/>
<feature type="transmembrane region" description="Helical" evidence="1">
    <location>
        <begin position="6"/>
        <end position="25"/>
    </location>
</feature>
<evidence type="ECO:0000313" key="2">
    <source>
        <dbReference type="EMBL" id="MBA2173743.1"/>
    </source>
</evidence>
<keyword evidence="1" id="KW-0812">Transmembrane</keyword>
<evidence type="ECO:0000256" key="1">
    <source>
        <dbReference type="SAM" id="Phobius"/>
    </source>
</evidence>
<feature type="transmembrane region" description="Helical" evidence="1">
    <location>
        <begin position="37"/>
        <end position="56"/>
    </location>
</feature>
<dbReference type="Proteomes" id="UP000571017">
    <property type="component" value="Unassembled WGS sequence"/>
</dbReference>
<comment type="caution">
    <text evidence="2">The sequence shown here is derived from an EMBL/GenBank/DDBJ whole genome shotgun (WGS) entry which is preliminary data.</text>
</comment>
<reference evidence="2 3" key="1">
    <citation type="journal article" date="2004" name="Extremophiles">
        <title>Halobacillus locisalis sp. nov., a halophilic bacterium isolated from a marine solar saltern of the Yellow Sea in Korea.</title>
        <authorList>
            <person name="Yoon J.H."/>
            <person name="Kang K.H."/>
            <person name="Oh T.K."/>
            <person name="Park Y.H."/>
        </authorList>
    </citation>
    <scope>NUCLEOTIDE SEQUENCE [LARGE SCALE GENOMIC DNA]</scope>
    <source>
        <strain evidence="2 3">KCTC 3788</strain>
    </source>
</reference>
<accession>A0A838CPC5</accession>
<sequence>MNLIIIPLTLLIISIGAFFLIKGYWGRKVEKENKRHHVNMLSGGSLLVMVAVLHIFNQVS</sequence>
<protein>
    <submittedName>
        <fullName evidence="2">Uncharacterized protein</fullName>
    </submittedName>
</protein>
<evidence type="ECO:0000313" key="3">
    <source>
        <dbReference type="Proteomes" id="UP000571017"/>
    </source>
</evidence>
<dbReference type="EMBL" id="JACEFG010000001">
    <property type="protein sequence ID" value="MBA2173743.1"/>
    <property type="molecule type" value="Genomic_DNA"/>
</dbReference>